<evidence type="ECO:0000313" key="5">
    <source>
        <dbReference type="Proteomes" id="UP000309215"/>
    </source>
</evidence>
<dbReference type="EC" id="5.99.1.4" evidence="1"/>
<feature type="domain" description="DSBA-like thioredoxin" evidence="3">
    <location>
        <begin position="4"/>
        <end position="194"/>
    </location>
</feature>
<dbReference type="PIRSF" id="PIRSF006386">
    <property type="entry name" value="HCCAis_GSTk"/>
    <property type="match status" value="1"/>
</dbReference>
<dbReference type="Pfam" id="PF01323">
    <property type="entry name" value="DSBA"/>
    <property type="match status" value="1"/>
</dbReference>
<dbReference type="Proteomes" id="UP000309215">
    <property type="component" value="Unassembled WGS sequence"/>
</dbReference>
<name>A0A4U1JBL8_9BACT</name>
<dbReference type="InterPro" id="IPR044087">
    <property type="entry name" value="NahD-like"/>
</dbReference>
<dbReference type="RefSeq" id="WP_136930409.1">
    <property type="nucleotide sequence ID" value="NZ_SSMQ01000018.1"/>
</dbReference>
<dbReference type="GO" id="GO:1901170">
    <property type="term" value="P:naphthalene catabolic process"/>
    <property type="evidence" value="ECO:0007669"/>
    <property type="project" value="InterPro"/>
</dbReference>
<dbReference type="CDD" id="cd03022">
    <property type="entry name" value="DsbA_HCCA_Iso"/>
    <property type="match status" value="1"/>
</dbReference>
<comment type="caution">
    <text evidence="4">The sequence shown here is derived from an EMBL/GenBank/DDBJ whole genome shotgun (WGS) entry which is preliminary data.</text>
</comment>
<dbReference type="InterPro" id="IPR036249">
    <property type="entry name" value="Thioredoxin-like_sf"/>
</dbReference>
<sequence>MKRVEFFFDFSSPFAYLASTQIEALTARKGASLVYRPFLLGALFKAIGTPNVPLFAMPAPKRRLVTADLHRWADHWGVPFRFASRFPMNTVKPLRMVLATPEDHVAAFVNAVYRAYWVEDRDISADEVLADIAASVGLDGAALVAATTDERMKQGLKDVTEQAERIGVCGAPSFLVGDILFWGQDRLLFVEKALDGWRPKDP</sequence>
<keyword evidence="5" id="KW-1185">Reference proteome</keyword>
<evidence type="ECO:0000313" key="4">
    <source>
        <dbReference type="EMBL" id="TKD06558.1"/>
    </source>
</evidence>
<dbReference type="InterPro" id="IPR014440">
    <property type="entry name" value="HCCAis_GSTk"/>
</dbReference>
<dbReference type="GO" id="GO:0006749">
    <property type="term" value="P:glutathione metabolic process"/>
    <property type="evidence" value="ECO:0007669"/>
    <property type="project" value="TreeGrafter"/>
</dbReference>
<evidence type="ECO:0000256" key="2">
    <source>
        <dbReference type="PIRSR" id="PIRSR006386-1"/>
    </source>
</evidence>
<dbReference type="InterPro" id="IPR051924">
    <property type="entry name" value="GST_Kappa/NadH"/>
</dbReference>
<accession>A0A4U1JBL8</accession>
<organism evidence="4 5">
    <name type="scientific">Polyangium fumosum</name>
    <dbReference type="NCBI Taxonomy" id="889272"/>
    <lineage>
        <taxon>Bacteria</taxon>
        <taxon>Pseudomonadati</taxon>
        <taxon>Myxococcota</taxon>
        <taxon>Polyangia</taxon>
        <taxon>Polyangiales</taxon>
        <taxon>Polyangiaceae</taxon>
        <taxon>Polyangium</taxon>
    </lineage>
</organism>
<dbReference type="EMBL" id="SSMQ01000018">
    <property type="protein sequence ID" value="TKD06558.1"/>
    <property type="molecule type" value="Genomic_DNA"/>
</dbReference>
<dbReference type="PANTHER" id="PTHR42943">
    <property type="entry name" value="GLUTATHIONE S-TRANSFERASE KAPPA"/>
    <property type="match status" value="1"/>
</dbReference>
<dbReference type="AlphaFoldDB" id="A0A4U1JBL8"/>
<dbReference type="GO" id="GO:0018845">
    <property type="term" value="F:2-hydroxychromene-2-carboxylate isomerase activity"/>
    <property type="evidence" value="ECO:0007669"/>
    <property type="project" value="UniProtKB-UniRule"/>
</dbReference>
<dbReference type="OrthoDB" id="5244108at2"/>
<feature type="active site" description="Nucleophile" evidence="2">
    <location>
        <position position="12"/>
    </location>
</feature>
<dbReference type="Gene3D" id="3.40.30.10">
    <property type="entry name" value="Glutaredoxin"/>
    <property type="match status" value="1"/>
</dbReference>
<dbReference type="GO" id="GO:0004602">
    <property type="term" value="F:glutathione peroxidase activity"/>
    <property type="evidence" value="ECO:0007669"/>
    <property type="project" value="TreeGrafter"/>
</dbReference>
<dbReference type="SUPFAM" id="SSF52833">
    <property type="entry name" value="Thioredoxin-like"/>
    <property type="match status" value="1"/>
</dbReference>
<gene>
    <name evidence="4" type="ORF">E8A74_18780</name>
</gene>
<reference evidence="4 5" key="1">
    <citation type="submission" date="2019-04" db="EMBL/GenBank/DDBJ databases">
        <authorList>
            <person name="Li Y."/>
            <person name="Wang J."/>
        </authorList>
    </citation>
    <scope>NUCLEOTIDE SEQUENCE [LARGE SCALE GENOMIC DNA]</scope>
    <source>
        <strain evidence="4 5">DSM 14668</strain>
    </source>
</reference>
<dbReference type="GO" id="GO:0004364">
    <property type="term" value="F:glutathione transferase activity"/>
    <property type="evidence" value="ECO:0007669"/>
    <property type="project" value="TreeGrafter"/>
</dbReference>
<proteinExistence type="inferred from homology"/>
<evidence type="ECO:0000259" key="3">
    <source>
        <dbReference type="Pfam" id="PF01323"/>
    </source>
</evidence>
<keyword evidence="1 4" id="KW-0413">Isomerase</keyword>
<comment type="similarity">
    <text evidence="1">Belongs to the GST superfamily. NadH family.</text>
</comment>
<protein>
    <recommendedName>
        <fullName evidence="1">2-hydroxychromene-2-carboxylate isomerase</fullName>
        <ecNumber evidence="1">5.99.1.4</ecNumber>
    </recommendedName>
</protein>
<comment type="catalytic activity">
    <reaction evidence="1">
        <text>2-hydroxychromene-2-carboxylate = (3E)-4-(2-hydroxyphenyl)-2-oxobut-3-enoate</text>
        <dbReference type="Rhea" id="RHEA:27401"/>
        <dbReference type="ChEBI" id="CHEBI:59350"/>
        <dbReference type="ChEBI" id="CHEBI:59353"/>
        <dbReference type="EC" id="5.99.1.4"/>
    </reaction>
</comment>
<evidence type="ECO:0000256" key="1">
    <source>
        <dbReference type="PIRNR" id="PIRNR006386"/>
    </source>
</evidence>
<dbReference type="PANTHER" id="PTHR42943:SF2">
    <property type="entry name" value="GLUTATHIONE S-TRANSFERASE KAPPA 1"/>
    <property type="match status" value="1"/>
</dbReference>
<dbReference type="InterPro" id="IPR001853">
    <property type="entry name" value="DSBA-like_thioredoxin_dom"/>
</dbReference>